<evidence type="ECO:0000256" key="1">
    <source>
        <dbReference type="PROSITE-ProRule" id="PRU00703"/>
    </source>
</evidence>
<evidence type="ECO:0000313" key="4">
    <source>
        <dbReference type="Proteomes" id="UP001208570"/>
    </source>
</evidence>
<dbReference type="InterPro" id="IPR046342">
    <property type="entry name" value="CBS_dom_sf"/>
</dbReference>
<dbReference type="GO" id="GO:0009069">
    <property type="term" value="P:serine family amino acid metabolic process"/>
    <property type="evidence" value="ECO:0007669"/>
    <property type="project" value="UniProtKB-ARBA"/>
</dbReference>
<keyword evidence="1" id="KW-0129">CBS domain</keyword>
<name>A0AAD9JEZ6_9ANNE</name>
<dbReference type="Gene3D" id="3.10.580.10">
    <property type="entry name" value="CBS-domain"/>
    <property type="match status" value="1"/>
</dbReference>
<dbReference type="AlphaFoldDB" id="A0AAD9JEZ6"/>
<dbReference type="InterPro" id="IPR001926">
    <property type="entry name" value="TrpB-like_PALP"/>
</dbReference>
<sequence length="491" mass="55270">MLFWICKTPAKLTAGGAQNVVTFNDFIMDTNSTAYTCWDGRRAWIHPGLPSRCTYRRGIDPSKSPHHSQKRHPSTKILPNILYKIGDSPLVQVNKIGKSFDLQCEFCIGLALTAAVKGYGCIIVMSDRNSMEKVNTLKALGAEVVRTQANVSFDSPESIIRVAYRLHRQIPNSHIMDQGFSPDQVDMIVCGAGTGGTITGLSRKIIEKCPGCKVIGVIPYGSILAEPEETNESGIDYFEMEGLGYDFIPTVFDQQLITKWYKSTDKDSFQMARRLIREEGLLCGGSSGAAMDIAIKAAREYGMKKGQKVVVVMPDSIRDYMTKFISDEWMEAKGFIDLDNKDSEELLWWAKRKTRDLNMKELITFHQNVTIEDALNIMNNNGFDQVPVVDESGNLLGMVTVDHIMSEFTKGRVKVTEPVSNILFKHFQQATMDTRLGFLSRLLDVDNYVAIVHDHKQYKADGRELTKTMIINIVTRIDLVNFILRIKPEKK</sequence>
<dbReference type="GO" id="GO:0044272">
    <property type="term" value="P:sulfur compound biosynthetic process"/>
    <property type="evidence" value="ECO:0007669"/>
    <property type="project" value="UniProtKB-ARBA"/>
</dbReference>
<feature type="domain" description="CBS" evidence="2">
    <location>
        <begin position="358"/>
        <end position="415"/>
    </location>
</feature>
<accession>A0AAD9JEZ6</accession>
<organism evidence="3 4">
    <name type="scientific">Paralvinella palmiformis</name>
    <dbReference type="NCBI Taxonomy" id="53620"/>
    <lineage>
        <taxon>Eukaryota</taxon>
        <taxon>Metazoa</taxon>
        <taxon>Spiralia</taxon>
        <taxon>Lophotrochozoa</taxon>
        <taxon>Annelida</taxon>
        <taxon>Polychaeta</taxon>
        <taxon>Sedentaria</taxon>
        <taxon>Canalipalpata</taxon>
        <taxon>Terebellida</taxon>
        <taxon>Terebelliformia</taxon>
        <taxon>Alvinellidae</taxon>
        <taxon>Paralvinella</taxon>
    </lineage>
</organism>
<dbReference type="CDD" id="cd04608">
    <property type="entry name" value="CBS_pair_CBS"/>
    <property type="match status" value="1"/>
</dbReference>
<evidence type="ECO:0000259" key="2">
    <source>
        <dbReference type="PROSITE" id="PS51371"/>
    </source>
</evidence>
<dbReference type="GO" id="GO:0006534">
    <property type="term" value="P:cysteine metabolic process"/>
    <property type="evidence" value="ECO:0007669"/>
    <property type="project" value="UniProtKB-ARBA"/>
</dbReference>
<comment type="caution">
    <text evidence="3">The sequence shown here is derived from an EMBL/GenBank/DDBJ whole genome shotgun (WGS) entry which is preliminary data.</text>
</comment>
<dbReference type="PANTHER" id="PTHR10314">
    <property type="entry name" value="CYSTATHIONINE BETA-SYNTHASE"/>
    <property type="match status" value="1"/>
</dbReference>
<dbReference type="InterPro" id="IPR050214">
    <property type="entry name" value="Cys_Synth/Cystath_Beta-Synth"/>
</dbReference>
<dbReference type="InterPro" id="IPR046353">
    <property type="entry name" value="CBS_C"/>
</dbReference>
<keyword evidence="4" id="KW-1185">Reference proteome</keyword>
<proteinExistence type="predicted"/>
<dbReference type="InterPro" id="IPR036052">
    <property type="entry name" value="TrpB-like_PALP_sf"/>
</dbReference>
<dbReference type="Gene3D" id="3.40.50.1100">
    <property type="match status" value="2"/>
</dbReference>
<dbReference type="SUPFAM" id="SSF53686">
    <property type="entry name" value="Tryptophan synthase beta subunit-like PLP-dependent enzymes"/>
    <property type="match status" value="1"/>
</dbReference>
<dbReference type="Pfam" id="PF00571">
    <property type="entry name" value="CBS"/>
    <property type="match status" value="1"/>
</dbReference>
<dbReference type="InterPro" id="IPR000644">
    <property type="entry name" value="CBS_dom"/>
</dbReference>
<dbReference type="FunFam" id="3.10.580.10:FF:000014">
    <property type="entry name" value="Cystathionine beta-synthase"/>
    <property type="match status" value="1"/>
</dbReference>
<dbReference type="Pfam" id="PF00291">
    <property type="entry name" value="PALP"/>
    <property type="match status" value="1"/>
</dbReference>
<reference evidence="3" key="1">
    <citation type="journal article" date="2023" name="Mol. Biol. Evol.">
        <title>Third-Generation Sequencing Reveals the Adaptive Role of the Epigenome in Three Deep-Sea Polychaetes.</title>
        <authorList>
            <person name="Perez M."/>
            <person name="Aroh O."/>
            <person name="Sun Y."/>
            <person name="Lan Y."/>
            <person name="Juniper S.K."/>
            <person name="Young C.R."/>
            <person name="Angers B."/>
            <person name="Qian P.Y."/>
        </authorList>
    </citation>
    <scope>NUCLEOTIDE SEQUENCE</scope>
    <source>
        <strain evidence="3">P08H-3</strain>
    </source>
</reference>
<dbReference type="SUPFAM" id="SSF54631">
    <property type="entry name" value="CBS-domain pair"/>
    <property type="match status" value="1"/>
</dbReference>
<dbReference type="SMART" id="SM00116">
    <property type="entry name" value="CBS"/>
    <property type="match status" value="1"/>
</dbReference>
<protein>
    <recommendedName>
        <fullName evidence="2">CBS domain-containing protein</fullName>
    </recommendedName>
</protein>
<dbReference type="EMBL" id="JAODUP010000361">
    <property type="protein sequence ID" value="KAK2151487.1"/>
    <property type="molecule type" value="Genomic_DNA"/>
</dbReference>
<evidence type="ECO:0000313" key="3">
    <source>
        <dbReference type="EMBL" id="KAK2151487.1"/>
    </source>
</evidence>
<dbReference type="Proteomes" id="UP001208570">
    <property type="component" value="Unassembled WGS sequence"/>
</dbReference>
<gene>
    <name evidence="3" type="ORF">LSH36_361g00009</name>
</gene>
<dbReference type="PROSITE" id="PS51371">
    <property type="entry name" value="CBS"/>
    <property type="match status" value="1"/>
</dbReference>